<protein>
    <submittedName>
        <fullName evidence="1">Uncharacterized protein</fullName>
    </submittedName>
</protein>
<organism evidence="1 2">
    <name type="scientific">Melastoma candidum</name>
    <dbReference type="NCBI Taxonomy" id="119954"/>
    <lineage>
        <taxon>Eukaryota</taxon>
        <taxon>Viridiplantae</taxon>
        <taxon>Streptophyta</taxon>
        <taxon>Embryophyta</taxon>
        <taxon>Tracheophyta</taxon>
        <taxon>Spermatophyta</taxon>
        <taxon>Magnoliopsida</taxon>
        <taxon>eudicotyledons</taxon>
        <taxon>Gunneridae</taxon>
        <taxon>Pentapetalae</taxon>
        <taxon>rosids</taxon>
        <taxon>malvids</taxon>
        <taxon>Myrtales</taxon>
        <taxon>Melastomataceae</taxon>
        <taxon>Melastomatoideae</taxon>
        <taxon>Melastomateae</taxon>
        <taxon>Melastoma</taxon>
    </lineage>
</organism>
<comment type="caution">
    <text evidence="1">The sequence shown here is derived from an EMBL/GenBank/DDBJ whole genome shotgun (WGS) entry which is preliminary data.</text>
</comment>
<dbReference type="Proteomes" id="UP001057402">
    <property type="component" value="Chromosome 4"/>
</dbReference>
<evidence type="ECO:0000313" key="1">
    <source>
        <dbReference type="EMBL" id="KAI4372641.1"/>
    </source>
</evidence>
<name>A0ACB9R2Z5_9MYRT</name>
<keyword evidence="2" id="KW-1185">Reference proteome</keyword>
<proteinExistence type="predicted"/>
<accession>A0ACB9R2Z5</accession>
<dbReference type="EMBL" id="CM042883">
    <property type="protein sequence ID" value="KAI4372641.1"/>
    <property type="molecule type" value="Genomic_DNA"/>
</dbReference>
<evidence type="ECO:0000313" key="2">
    <source>
        <dbReference type="Proteomes" id="UP001057402"/>
    </source>
</evidence>
<sequence>MSPRSELPLKLVLHSHLTCFGNMQMLMFIVATAFRSYLVVSLYRKLYSAIWMMRSVFWSSGLCYCSAFRFYLAGVQQQKLFVEVDTQGLLLDTLWMLQLG</sequence>
<reference evidence="2" key="1">
    <citation type="journal article" date="2023" name="Front. Plant Sci.">
        <title>Chromosomal-level genome assembly of Melastoma candidum provides insights into trichome evolution.</title>
        <authorList>
            <person name="Zhong Y."/>
            <person name="Wu W."/>
            <person name="Sun C."/>
            <person name="Zou P."/>
            <person name="Liu Y."/>
            <person name="Dai S."/>
            <person name="Zhou R."/>
        </authorList>
    </citation>
    <scope>NUCLEOTIDE SEQUENCE [LARGE SCALE GENOMIC DNA]</scope>
</reference>
<gene>
    <name evidence="1" type="ORF">MLD38_010845</name>
</gene>